<evidence type="ECO:0000256" key="8">
    <source>
        <dbReference type="HAMAP-Rule" id="MF_01016"/>
    </source>
</evidence>
<accession>A0A828PL57</accession>
<feature type="transmembrane region" description="Helical" evidence="8">
    <location>
        <begin position="33"/>
        <end position="54"/>
    </location>
</feature>
<evidence type="ECO:0000256" key="2">
    <source>
        <dbReference type="ARBA" id="ARBA00022448"/>
    </source>
</evidence>
<dbReference type="AlphaFoldDB" id="A0A828PL57"/>
<proteinExistence type="inferred from homology"/>
<evidence type="ECO:0000313" key="10">
    <source>
        <dbReference type="EMBL" id="EFM91943.1"/>
    </source>
</evidence>
<dbReference type="Gene3D" id="3.30.70.1450">
    <property type="entry name" value="Regulator of K+ conductance, C-terminal domain"/>
    <property type="match status" value="2"/>
</dbReference>
<gene>
    <name evidence="10" type="ORF">appser6_11170</name>
</gene>
<dbReference type="HAMAP" id="MF_01016">
    <property type="entry name" value="YidE"/>
    <property type="match status" value="1"/>
</dbReference>
<dbReference type="InterPro" id="IPR050144">
    <property type="entry name" value="AAE_transporter"/>
</dbReference>
<evidence type="ECO:0000259" key="9">
    <source>
        <dbReference type="PROSITE" id="PS51202"/>
    </source>
</evidence>
<sequence length="556" mass="59862">MEAKMSDIAIIVSLLSLVAVLGLWIGHIKIKGVGLGIGGVLFGGIIISHCTHLYGIELDAHTLHFIQEFGLILFVYSIGIQVGPGFFASLRQSGLKLNGFAVMIVGLSGILVALIHKLFDVPLPVILGIFSGAVTNTPSLGAGQQVLTELGGDNITAVMGMSYAIAYPFGIIGILLSMWLIRIIFKVNIDKEAQEFDNNQNQQKEGLDTLNVRLTNPNLGGLKLKEIPDFESHTVIYSRLKRNDQLIVPNVDTVLNVGDVLHLVGEKATLHKMQLILGEEADVSVSTRGTIFRSERAVVTNENVFGKKIRHLMLKGKYEVVISRLNRAGVELIPNGEMALQFGDVLNLVGRQEDIETVRAIIGDAHQKLQQVQMLPIFLGIGLGVLLGSLPLYLPGFPVALKLGLAGGPLVVALILARIGSIGKLYWFMPPSANLALREIGIVLFLSVVGLKAGANFLDTLLSPEGLAWMGYGAIITFIPLIVTGFVARIYGKMNYLSLCGLLSGAMTDPPALAFANEIKDGHGAAALSYATVYPLVMFLRIILPQLLAILLWTAS</sequence>
<dbReference type="SUPFAM" id="SSF116726">
    <property type="entry name" value="TrkA C-terminal domain-like"/>
    <property type="match status" value="2"/>
</dbReference>
<dbReference type="Proteomes" id="UP000005341">
    <property type="component" value="Unassembled WGS sequence"/>
</dbReference>
<evidence type="ECO:0000256" key="5">
    <source>
        <dbReference type="ARBA" id="ARBA00022737"/>
    </source>
</evidence>
<dbReference type="NCBIfam" id="TIGR01625">
    <property type="entry name" value="YidE_YbjL_dupl"/>
    <property type="match status" value="2"/>
</dbReference>
<evidence type="ECO:0000256" key="4">
    <source>
        <dbReference type="ARBA" id="ARBA00022692"/>
    </source>
</evidence>
<dbReference type="NCBIfam" id="NF003007">
    <property type="entry name" value="PRK03818.1"/>
    <property type="match status" value="1"/>
</dbReference>
<feature type="domain" description="RCK C-terminal" evidence="9">
    <location>
        <begin position="281"/>
        <end position="364"/>
    </location>
</feature>
<dbReference type="PANTHER" id="PTHR30445:SF3">
    <property type="entry name" value="TRANSPORT PROTEIN YIDE-RELATED"/>
    <property type="match status" value="1"/>
</dbReference>
<evidence type="ECO:0000256" key="6">
    <source>
        <dbReference type="ARBA" id="ARBA00022989"/>
    </source>
</evidence>
<feature type="domain" description="RCK C-terminal" evidence="9">
    <location>
        <begin position="194"/>
        <end position="279"/>
    </location>
</feature>
<feature type="transmembrane region" description="Helical" evidence="8">
    <location>
        <begin position="536"/>
        <end position="555"/>
    </location>
</feature>
<keyword evidence="7 8" id="KW-0472">Membrane</keyword>
<keyword evidence="4 8" id="KW-0812">Transmembrane</keyword>
<feature type="transmembrane region" description="Helical" evidence="8">
    <location>
        <begin position="435"/>
        <end position="455"/>
    </location>
</feature>
<feature type="transmembrane region" description="Helical" evidence="8">
    <location>
        <begin position="100"/>
        <end position="119"/>
    </location>
</feature>
<feature type="transmembrane region" description="Helical" evidence="8">
    <location>
        <begin position="406"/>
        <end position="428"/>
    </location>
</feature>
<feature type="transmembrane region" description="Helical" evidence="8">
    <location>
        <begin position="6"/>
        <end position="26"/>
    </location>
</feature>
<dbReference type="InterPro" id="IPR023018">
    <property type="entry name" value="Transpt_YidE_put"/>
</dbReference>
<feature type="transmembrane region" description="Helical" evidence="8">
    <location>
        <begin position="165"/>
        <end position="185"/>
    </location>
</feature>
<protein>
    <recommendedName>
        <fullName evidence="8">Putative transport protein appser6_11170</fullName>
    </recommendedName>
</protein>
<feature type="transmembrane region" description="Helical" evidence="8">
    <location>
        <begin position="467"/>
        <end position="488"/>
    </location>
</feature>
<reference evidence="10 11" key="1">
    <citation type="journal article" date="2010" name="J. Bacteriol.">
        <title>Comparative genomic characterization of Actinobacillus pleuropneumoniae.</title>
        <authorList>
            <person name="Xu Z."/>
            <person name="Chen X."/>
            <person name="Li L."/>
            <person name="Li T."/>
            <person name="Wang S."/>
            <person name="Chen H."/>
            <person name="Zhou R."/>
        </authorList>
    </citation>
    <scope>NUCLEOTIDE SEQUENCE [LARGE SCALE GENOMIC DNA]</scope>
    <source>
        <strain evidence="10 11">Femo</strain>
    </source>
</reference>
<comment type="similarity">
    <text evidence="8">Belongs to the AAE transporter (TC 2.A.81) family. YidE subfamily.</text>
</comment>
<comment type="subcellular location">
    <subcellularLocation>
        <location evidence="1 8">Cell membrane</location>
        <topology evidence="1 8">Multi-pass membrane protein</topology>
    </subcellularLocation>
</comment>
<keyword evidence="5" id="KW-0677">Repeat</keyword>
<evidence type="ECO:0000256" key="7">
    <source>
        <dbReference type="ARBA" id="ARBA00023136"/>
    </source>
</evidence>
<dbReference type="EMBL" id="ADOG01000014">
    <property type="protein sequence ID" value="EFM91943.1"/>
    <property type="molecule type" value="Genomic_DNA"/>
</dbReference>
<dbReference type="Pfam" id="PF06826">
    <property type="entry name" value="Asp-Al_Ex"/>
    <property type="match status" value="2"/>
</dbReference>
<dbReference type="InterPro" id="IPR006037">
    <property type="entry name" value="RCK_C"/>
</dbReference>
<dbReference type="Pfam" id="PF02080">
    <property type="entry name" value="TrkA_C"/>
    <property type="match status" value="2"/>
</dbReference>
<evidence type="ECO:0000256" key="3">
    <source>
        <dbReference type="ARBA" id="ARBA00022475"/>
    </source>
</evidence>
<organism evidence="10 11">
    <name type="scientific">Actinobacillus pleuropneumoniae serovar 6 str. Femo</name>
    <dbReference type="NCBI Taxonomy" id="754256"/>
    <lineage>
        <taxon>Bacteria</taxon>
        <taxon>Pseudomonadati</taxon>
        <taxon>Pseudomonadota</taxon>
        <taxon>Gammaproteobacteria</taxon>
        <taxon>Pasteurellales</taxon>
        <taxon>Pasteurellaceae</taxon>
        <taxon>Actinobacillus</taxon>
    </lineage>
</organism>
<dbReference type="GO" id="GO:0005886">
    <property type="term" value="C:plasma membrane"/>
    <property type="evidence" value="ECO:0007669"/>
    <property type="project" value="UniProtKB-SubCell"/>
</dbReference>
<feature type="transmembrane region" description="Helical" evidence="8">
    <location>
        <begin position="495"/>
        <end position="516"/>
    </location>
</feature>
<keyword evidence="6 8" id="KW-1133">Transmembrane helix</keyword>
<evidence type="ECO:0000313" key="11">
    <source>
        <dbReference type="Proteomes" id="UP000005341"/>
    </source>
</evidence>
<feature type="transmembrane region" description="Helical" evidence="8">
    <location>
        <begin position="375"/>
        <end position="394"/>
    </location>
</feature>
<evidence type="ECO:0000256" key="1">
    <source>
        <dbReference type="ARBA" id="ARBA00004651"/>
    </source>
</evidence>
<dbReference type="PROSITE" id="PS51202">
    <property type="entry name" value="RCK_C"/>
    <property type="match status" value="2"/>
</dbReference>
<comment type="caution">
    <text evidence="10">The sequence shown here is derived from an EMBL/GenBank/DDBJ whole genome shotgun (WGS) entry which is preliminary data.</text>
</comment>
<dbReference type="GO" id="GO:0008324">
    <property type="term" value="F:monoatomic cation transmembrane transporter activity"/>
    <property type="evidence" value="ECO:0007669"/>
    <property type="project" value="InterPro"/>
</dbReference>
<keyword evidence="3 8" id="KW-1003">Cell membrane</keyword>
<name>A0A828PL57_ACTPL</name>
<dbReference type="PANTHER" id="PTHR30445">
    <property type="entry name" value="K(+)_H(+) ANTIPORTER SUBUNIT KHTT"/>
    <property type="match status" value="1"/>
</dbReference>
<dbReference type="InterPro" id="IPR036721">
    <property type="entry name" value="RCK_C_sf"/>
</dbReference>
<dbReference type="InterPro" id="IPR006512">
    <property type="entry name" value="YidE_YbjL"/>
</dbReference>
<dbReference type="GO" id="GO:0006813">
    <property type="term" value="P:potassium ion transport"/>
    <property type="evidence" value="ECO:0007669"/>
    <property type="project" value="InterPro"/>
</dbReference>
<keyword evidence="2 8" id="KW-0813">Transport</keyword>
<feature type="transmembrane region" description="Helical" evidence="8">
    <location>
        <begin position="66"/>
        <end position="88"/>
    </location>
</feature>